<dbReference type="GO" id="GO:0002949">
    <property type="term" value="P:tRNA threonylcarbamoyladenosine modification"/>
    <property type="evidence" value="ECO:0007669"/>
    <property type="project" value="InterPro"/>
</dbReference>
<evidence type="ECO:0000256" key="8">
    <source>
        <dbReference type="ARBA" id="ARBA00022840"/>
    </source>
</evidence>
<accession>A0A2W5AY13</accession>
<sequence>MRVISLPDPQATEAFGAMLATHVQPGDVITLEGTLGAGKTSVARGLLAALGLAGEAPSPSFAIVQPYEPPEVRFPVLHVDLYRIDDLAEIEELALDDARYDSLLLVEWPERAGPDHWPDALRLSLTIEPDGTRSLTVEVPEAWRSRWPT</sequence>
<dbReference type="Gene3D" id="3.40.50.300">
    <property type="entry name" value="P-loop containing nucleotide triphosphate hydrolases"/>
    <property type="match status" value="1"/>
</dbReference>
<dbReference type="GO" id="GO:0005524">
    <property type="term" value="F:ATP binding"/>
    <property type="evidence" value="ECO:0007669"/>
    <property type="project" value="UniProtKB-KW"/>
</dbReference>
<evidence type="ECO:0000256" key="9">
    <source>
        <dbReference type="ARBA" id="ARBA00022842"/>
    </source>
</evidence>
<keyword evidence="5" id="KW-0819">tRNA processing</keyword>
<dbReference type="GO" id="GO:0046872">
    <property type="term" value="F:metal ion binding"/>
    <property type="evidence" value="ECO:0007669"/>
    <property type="project" value="UniProtKB-KW"/>
</dbReference>
<dbReference type="NCBIfam" id="TIGR00150">
    <property type="entry name" value="T6A_YjeE"/>
    <property type="match status" value="1"/>
</dbReference>
<comment type="subcellular location">
    <subcellularLocation>
        <location evidence="1">Cytoplasm</location>
    </subcellularLocation>
</comment>
<dbReference type="SUPFAM" id="SSF52540">
    <property type="entry name" value="P-loop containing nucleoside triphosphate hydrolases"/>
    <property type="match status" value="1"/>
</dbReference>
<dbReference type="GO" id="GO:0005737">
    <property type="term" value="C:cytoplasm"/>
    <property type="evidence" value="ECO:0007669"/>
    <property type="project" value="UniProtKB-SubCell"/>
</dbReference>
<proteinExistence type="inferred from homology"/>
<evidence type="ECO:0000256" key="3">
    <source>
        <dbReference type="ARBA" id="ARBA00019010"/>
    </source>
</evidence>
<dbReference type="EMBL" id="QFMX01000004">
    <property type="protein sequence ID" value="PZO75381.1"/>
    <property type="molecule type" value="Genomic_DNA"/>
</dbReference>
<dbReference type="Proteomes" id="UP000249555">
    <property type="component" value="Unassembled WGS sequence"/>
</dbReference>
<evidence type="ECO:0000256" key="1">
    <source>
        <dbReference type="ARBA" id="ARBA00004496"/>
    </source>
</evidence>
<keyword evidence="6" id="KW-0479">Metal-binding</keyword>
<dbReference type="Pfam" id="PF02367">
    <property type="entry name" value="TsaE"/>
    <property type="match status" value="1"/>
</dbReference>
<dbReference type="InterPro" id="IPR003442">
    <property type="entry name" value="T6A_TsaE"/>
</dbReference>
<dbReference type="PANTHER" id="PTHR33540">
    <property type="entry name" value="TRNA THREONYLCARBAMOYLADENOSINE BIOSYNTHESIS PROTEIN TSAE"/>
    <property type="match status" value="1"/>
</dbReference>
<comment type="similarity">
    <text evidence="2">Belongs to the TsaE family.</text>
</comment>
<keyword evidence="4" id="KW-0963">Cytoplasm</keyword>
<comment type="caution">
    <text evidence="11">The sequence shown here is derived from an EMBL/GenBank/DDBJ whole genome shotgun (WGS) entry which is preliminary data.</text>
</comment>
<keyword evidence="11" id="KW-0808">Transferase</keyword>
<keyword evidence="7" id="KW-0547">Nucleotide-binding</keyword>
<name>A0A2W5AY13_9SPHN</name>
<gene>
    <name evidence="11" type="ORF">DI640_05075</name>
</gene>
<evidence type="ECO:0000256" key="5">
    <source>
        <dbReference type="ARBA" id="ARBA00022694"/>
    </source>
</evidence>
<dbReference type="InterPro" id="IPR027417">
    <property type="entry name" value="P-loop_NTPase"/>
</dbReference>
<organism evidence="11 12">
    <name type="scientific">Sphingomonas taxi</name>
    <dbReference type="NCBI Taxonomy" id="1549858"/>
    <lineage>
        <taxon>Bacteria</taxon>
        <taxon>Pseudomonadati</taxon>
        <taxon>Pseudomonadota</taxon>
        <taxon>Alphaproteobacteria</taxon>
        <taxon>Sphingomonadales</taxon>
        <taxon>Sphingomonadaceae</taxon>
        <taxon>Sphingomonas</taxon>
    </lineage>
</organism>
<dbReference type="PANTHER" id="PTHR33540:SF2">
    <property type="entry name" value="TRNA THREONYLCARBAMOYLADENOSINE BIOSYNTHESIS PROTEIN TSAE"/>
    <property type="match status" value="1"/>
</dbReference>
<evidence type="ECO:0000256" key="10">
    <source>
        <dbReference type="ARBA" id="ARBA00032441"/>
    </source>
</evidence>
<evidence type="ECO:0000313" key="12">
    <source>
        <dbReference type="Proteomes" id="UP000249555"/>
    </source>
</evidence>
<evidence type="ECO:0000256" key="6">
    <source>
        <dbReference type="ARBA" id="ARBA00022723"/>
    </source>
</evidence>
<keyword evidence="9" id="KW-0460">Magnesium</keyword>
<evidence type="ECO:0000256" key="4">
    <source>
        <dbReference type="ARBA" id="ARBA00022490"/>
    </source>
</evidence>
<keyword evidence="8" id="KW-0067">ATP-binding</keyword>
<reference evidence="11 12" key="1">
    <citation type="submission" date="2017-08" db="EMBL/GenBank/DDBJ databases">
        <title>Infants hospitalized years apart are colonized by the same room-sourced microbial strains.</title>
        <authorList>
            <person name="Brooks B."/>
            <person name="Olm M.R."/>
            <person name="Firek B.A."/>
            <person name="Baker R."/>
            <person name="Thomas B.C."/>
            <person name="Morowitz M.J."/>
            <person name="Banfield J.F."/>
        </authorList>
    </citation>
    <scope>NUCLEOTIDE SEQUENCE [LARGE SCALE GENOMIC DNA]</scope>
    <source>
        <strain evidence="11">S2_018_000_R3_119</strain>
    </source>
</reference>
<evidence type="ECO:0000256" key="2">
    <source>
        <dbReference type="ARBA" id="ARBA00007599"/>
    </source>
</evidence>
<protein>
    <recommendedName>
        <fullName evidence="3">tRNA threonylcarbamoyladenosine biosynthesis protein TsaE</fullName>
    </recommendedName>
    <alternativeName>
        <fullName evidence="10">t(6)A37 threonylcarbamoyladenosine biosynthesis protein TsaE</fullName>
    </alternativeName>
</protein>
<dbReference type="AlphaFoldDB" id="A0A2W5AY13"/>
<evidence type="ECO:0000256" key="7">
    <source>
        <dbReference type="ARBA" id="ARBA00022741"/>
    </source>
</evidence>
<evidence type="ECO:0000313" key="11">
    <source>
        <dbReference type="EMBL" id="PZO75381.1"/>
    </source>
</evidence>
<dbReference type="GO" id="GO:0016740">
    <property type="term" value="F:transferase activity"/>
    <property type="evidence" value="ECO:0007669"/>
    <property type="project" value="UniProtKB-KW"/>
</dbReference>